<sequence length="207" mass="21865">MIIKVLSKMVSITFGLMILAMGVVMYLKSGLGVDSFTVFCEGLSKTLGVSIGSALQIFLMLLVLVVFFIDRSRLGIGTIMHALLVGFFIDLLLRLNIPSPQNIIISFIVLLMGILCVGSGLAIYIRAGMGAGAVDAIMMIVYKKLNINLKWAKLGIDSVLAGTGFLMGGSLGIGTVLGVLLTGTIVETILKLLNSAQPSSRGNNALL</sequence>
<dbReference type="Pfam" id="PF19700">
    <property type="entry name" value="DUF6198"/>
    <property type="match status" value="1"/>
</dbReference>
<reference evidence="2 3" key="1">
    <citation type="submission" date="2021-03" db="EMBL/GenBank/DDBJ databases">
        <title>Antimicrobial resistance genes in bacteria isolated from Japanese honey, and their potential for conferring macrolide and lincosamide resistance in the American foulbrood pathogen Paenibacillus larvae.</title>
        <authorList>
            <person name="Okamoto M."/>
            <person name="Kumagai M."/>
            <person name="Kanamori H."/>
            <person name="Takamatsu D."/>
        </authorList>
    </citation>
    <scope>NUCLEOTIDE SEQUENCE [LARGE SCALE GENOMIC DNA]</scope>
    <source>
        <strain evidence="2 3">J15TS10</strain>
    </source>
</reference>
<keyword evidence="1" id="KW-1133">Transmembrane helix</keyword>
<protein>
    <submittedName>
        <fullName evidence="2">Membrane protein</fullName>
    </submittedName>
</protein>
<keyword evidence="1" id="KW-0812">Transmembrane</keyword>
<dbReference type="InterPro" id="IPR038750">
    <property type="entry name" value="YczE/YyaS-like"/>
</dbReference>
<evidence type="ECO:0000313" key="2">
    <source>
        <dbReference type="EMBL" id="GIP61082.1"/>
    </source>
</evidence>
<dbReference type="PANTHER" id="PTHR40078">
    <property type="entry name" value="INTEGRAL MEMBRANE PROTEIN-RELATED"/>
    <property type="match status" value="1"/>
</dbReference>
<dbReference type="PANTHER" id="PTHR40078:SF1">
    <property type="entry name" value="INTEGRAL MEMBRANE PROTEIN"/>
    <property type="match status" value="1"/>
</dbReference>
<feature type="transmembrane region" description="Helical" evidence="1">
    <location>
        <begin position="47"/>
        <end position="69"/>
    </location>
</feature>
<keyword evidence="1" id="KW-0472">Membrane</keyword>
<evidence type="ECO:0000256" key="1">
    <source>
        <dbReference type="SAM" id="Phobius"/>
    </source>
</evidence>
<feature type="transmembrane region" description="Helical" evidence="1">
    <location>
        <begin position="103"/>
        <end position="127"/>
    </location>
</feature>
<dbReference type="RefSeq" id="WP_213595135.1">
    <property type="nucleotide sequence ID" value="NZ_BOSM01000014.1"/>
</dbReference>
<name>A0ABQ4MYV0_9BACL</name>
<dbReference type="EMBL" id="BOSM01000014">
    <property type="protein sequence ID" value="GIP61082.1"/>
    <property type="molecule type" value="Genomic_DNA"/>
</dbReference>
<accession>A0ABQ4MYV0</accession>
<keyword evidence="3" id="KW-1185">Reference proteome</keyword>
<gene>
    <name evidence="2" type="ORF">J15TS10_48960</name>
</gene>
<feature type="transmembrane region" description="Helical" evidence="1">
    <location>
        <begin position="9"/>
        <end position="27"/>
    </location>
</feature>
<proteinExistence type="predicted"/>
<dbReference type="Proteomes" id="UP000681290">
    <property type="component" value="Unassembled WGS sequence"/>
</dbReference>
<feature type="transmembrane region" description="Helical" evidence="1">
    <location>
        <begin position="76"/>
        <end position="97"/>
    </location>
</feature>
<organism evidence="2 3">
    <name type="scientific">Paenibacillus woosongensis</name>
    <dbReference type="NCBI Taxonomy" id="307580"/>
    <lineage>
        <taxon>Bacteria</taxon>
        <taxon>Bacillati</taxon>
        <taxon>Bacillota</taxon>
        <taxon>Bacilli</taxon>
        <taxon>Bacillales</taxon>
        <taxon>Paenibacillaceae</taxon>
        <taxon>Paenibacillus</taxon>
    </lineage>
</organism>
<evidence type="ECO:0000313" key="3">
    <source>
        <dbReference type="Proteomes" id="UP000681290"/>
    </source>
</evidence>
<comment type="caution">
    <text evidence="2">The sequence shown here is derived from an EMBL/GenBank/DDBJ whole genome shotgun (WGS) entry which is preliminary data.</text>
</comment>